<evidence type="ECO:0000313" key="2">
    <source>
        <dbReference type="EMBL" id="APW58789.1"/>
    </source>
</evidence>
<dbReference type="InterPro" id="IPR029060">
    <property type="entry name" value="PIN-like_dom_sf"/>
</dbReference>
<keyword evidence="3" id="KW-1185">Reference proteome</keyword>
<dbReference type="InterPro" id="IPR002716">
    <property type="entry name" value="PIN_dom"/>
</dbReference>
<dbReference type="InterPro" id="IPR041705">
    <property type="entry name" value="PIN_Sll0205"/>
</dbReference>
<evidence type="ECO:0000259" key="1">
    <source>
        <dbReference type="Pfam" id="PF01850"/>
    </source>
</evidence>
<dbReference type="STRING" id="1387353.BSF38_00193"/>
<dbReference type="AlphaFoldDB" id="A0A1U7CIN2"/>
<dbReference type="OrthoDB" id="9798990at2"/>
<protein>
    <recommendedName>
        <fullName evidence="1">PIN domain-containing protein</fullName>
    </recommendedName>
</protein>
<name>A0A1U7CIN2_9BACT</name>
<dbReference type="CDD" id="cd09872">
    <property type="entry name" value="PIN_Sll0205-like"/>
    <property type="match status" value="1"/>
</dbReference>
<dbReference type="Proteomes" id="UP000186309">
    <property type="component" value="Chromosome"/>
</dbReference>
<gene>
    <name evidence="2" type="ORF">BSF38_00193</name>
</gene>
<dbReference type="PANTHER" id="PTHR36173">
    <property type="entry name" value="RIBONUCLEASE VAPC16-RELATED"/>
    <property type="match status" value="1"/>
</dbReference>
<proteinExistence type="predicted"/>
<accession>A0A1U7CIN2</accession>
<sequence>MTLLLDPHAFLWWLDDPSLLSKPARKAIGDGKNTVYVSAAVVWEISIKKALGKLDAPDDIEAAMTANRFLPLAVTIPHALAVQSLPDVHRDPFDRLIIAQARHEGFKLVSRDPNVPLYGVPHIVA</sequence>
<dbReference type="Pfam" id="PF01850">
    <property type="entry name" value="PIN"/>
    <property type="match status" value="1"/>
</dbReference>
<dbReference type="InterPro" id="IPR052919">
    <property type="entry name" value="TA_system_RNase"/>
</dbReference>
<dbReference type="KEGG" id="pbor:BSF38_00193"/>
<evidence type="ECO:0000313" key="3">
    <source>
        <dbReference type="Proteomes" id="UP000186309"/>
    </source>
</evidence>
<organism evidence="2 3">
    <name type="scientific">Paludisphaera borealis</name>
    <dbReference type="NCBI Taxonomy" id="1387353"/>
    <lineage>
        <taxon>Bacteria</taxon>
        <taxon>Pseudomonadati</taxon>
        <taxon>Planctomycetota</taxon>
        <taxon>Planctomycetia</taxon>
        <taxon>Isosphaerales</taxon>
        <taxon>Isosphaeraceae</taxon>
        <taxon>Paludisphaera</taxon>
    </lineage>
</organism>
<dbReference type="Gene3D" id="3.40.50.1010">
    <property type="entry name" value="5'-nuclease"/>
    <property type="match status" value="1"/>
</dbReference>
<feature type="domain" description="PIN" evidence="1">
    <location>
        <begin position="4"/>
        <end position="114"/>
    </location>
</feature>
<dbReference type="RefSeq" id="WP_076343060.1">
    <property type="nucleotide sequence ID" value="NZ_CP019082.1"/>
</dbReference>
<dbReference type="SUPFAM" id="SSF88723">
    <property type="entry name" value="PIN domain-like"/>
    <property type="match status" value="1"/>
</dbReference>
<dbReference type="EMBL" id="CP019082">
    <property type="protein sequence ID" value="APW58789.1"/>
    <property type="molecule type" value="Genomic_DNA"/>
</dbReference>
<dbReference type="PANTHER" id="PTHR36173:SF2">
    <property type="entry name" value="RIBONUCLEASE VAPC16"/>
    <property type="match status" value="1"/>
</dbReference>
<reference evidence="3" key="1">
    <citation type="submission" date="2016-12" db="EMBL/GenBank/DDBJ databases">
        <title>Comparative genomics of four Isosphaeraceae planctomycetes: a common pool of plasmids and glycoside hydrolase genes.</title>
        <authorList>
            <person name="Ivanova A."/>
        </authorList>
    </citation>
    <scope>NUCLEOTIDE SEQUENCE [LARGE SCALE GENOMIC DNA]</scope>
    <source>
        <strain evidence="3">PX4</strain>
    </source>
</reference>